<feature type="domain" description="Exportin-2 C-terminal" evidence="2">
    <location>
        <begin position="57"/>
        <end position="104"/>
    </location>
</feature>
<gene>
    <name evidence="3" type="ORF">Fmac_007198</name>
</gene>
<keyword evidence="1" id="KW-0472">Membrane</keyword>
<reference evidence="3 4" key="1">
    <citation type="submission" date="2024-08" db="EMBL/GenBank/DDBJ databases">
        <title>Insights into the chromosomal genome structure of Flemingia macrophylla.</title>
        <authorList>
            <person name="Ding Y."/>
            <person name="Zhao Y."/>
            <person name="Bi W."/>
            <person name="Wu M."/>
            <person name="Zhao G."/>
            <person name="Gong Y."/>
            <person name="Li W."/>
            <person name="Zhang P."/>
        </authorList>
    </citation>
    <scope>NUCLEOTIDE SEQUENCE [LARGE SCALE GENOMIC DNA]</scope>
    <source>
        <strain evidence="3">DYQJB</strain>
        <tissue evidence="3">Leaf</tissue>
    </source>
</reference>
<organism evidence="3 4">
    <name type="scientific">Flemingia macrophylla</name>
    <dbReference type="NCBI Taxonomy" id="520843"/>
    <lineage>
        <taxon>Eukaryota</taxon>
        <taxon>Viridiplantae</taxon>
        <taxon>Streptophyta</taxon>
        <taxon>Embryophyta</taxon>
        <taxon>Tracheophyta</taxon>
        <taxon>Spermatophyta</taxon>
        <taxon>Magnoliopsida</taxon>
        <taxon>eudicotyledons</taxon>
        <taxon>Gunneridae</taxon>
        <taxon>Pentapetalae</taxon>
        <taxon>rosids</taxon>
        <taxon>fabids</taxon>
        <taxon>Fabales</taxon>
        <taxon>Fabaceae</taxon>
        <taxon>Papilionoideae</taxon>
        <taxon>50 kb inversion clade</taxon>
        <taxon>NPAAA clade</taxon>
        <taxon>indigoferoid/millettioid clade</taxon>
        <taxon>Phaseoleae</taxon>
        <taxon>Flemingia</taxon>
    </lineage>
</organism>
<dbReference type="AlphaFoldDB" id="A0ABD1NCR7"/>
<feature type="transmembrane region" description="Helical" evidence="1">
    <location>
        <begin position="152"/>
        <end position="172"/>
    </location>
</feature>
<sequence length="214" mass="23791">METVAYAQTSNLALTKDVVATLAKVESDDLSRILSKFLGLETMLAIGVADLSADVPVAILVKWGWERDLSVSVFEASLFPRLEEILTNDVTEFFPYTFQLLALINPKCPALVRLLQPFLQNAPNEIKQGDRLTKLITATIEMKLTAVASTRLICESPILLILLLLSLGVRWWTTLSLVSRPEQDRADVETGVPYITENMGYTATFVRLYNAGKK</sequence>
<name>A0ABD1NCR7_9FABA</name>
<dbReference type="Proteomes" id="UP001603857">
    <property type="component" value="Unassembled WGS sequence"/>
</dbReference>
<keyword evidence="4" id="KW-1185">Reference proteome</keyword>
<protein>
    <recommendedName>
        <fullName evidence="2">Exportin-2 C-terminal domain-containing protein</fullName>
    </recommendedName>
</protein>
<keyword evidence="1" id="KW-1133">Transmembrane helix</keyword>
<accession>A0ABD1NCR7</accession>
<evidence type="ECO:0000313" key="4">
    <source>
        <dbReference type="Proteomes" id="UP001603857"/>
    </source>
</evidence>
<dbReference type="EMBL" id="JBGMDY010000002">
    <property type="protein sequence ID" value="KAL2345913.1"/>
    <property type="molecule type" value="Genomic_DNA"/>
</dbReference>
<dbReference type="Gene3D" id="1.25.10.10">
    <property type="entry name" value="Leucine-rich Repeat Variant"/>
    <property type="match status" value="1"/>
</dbReference>
<dbReference type="InterPro" id="IPR005043">
    <property type="entry name" value="XPO2_C"/>
</dbReference>
<comment type="caution">
    <text evidence="3">The sequence shown here is derived from an EMBL/GenBank/DDBJ whole genome shotgun (WGS) entry which is preliminary data.</text>
</comment>
<keyword evidence="1" id="KW-0812">Transmembrane</keyword>
<evidence type="ECO:0000259" key="2">
    <source>
        <dbReference type="Pfam" id="PF03378"/>
    </source>
</evidence>
<dbReference type="InterPro" id="IPR011989">
    <property type="entry name" value="ARM-like"/>
</dbReference>
<evidence type="ECO:0000256" key="1">
    <source>
        <dbReference type="SAM" id="Phobius"/>
    </source>
</evidence>
<feature type="domain" description="Exportin-2 C-terminal" evidence="2">
    <location>
        <begin position="134"/>
        <end position="214"/>
    </location>
</feature>
<evidence type="ECO:0000313" key="3">
    <source>
        <dbReference type="EMBL" id="KAL2345913.1"/>
    </source>
</evidence>
<proteinExistence type="predicted"/>
<dbReference type="Pfam" id="PF03378">
    <property type="entry name" value="CAS_CSE1"/>
    <property type="match status" value="2"/>
</dbReference>